<evidence type="ECO:0000259" key="1">
    <source>
        <dbReference type="Pfam" id="PF13378"/>
    </source>
</evidence>
<dbReference type="SUPFAM" id="SSF51604">
    <property type="entry name" value="Enolase C-terminal domain-like"/>
    <property type="match status" value="1"/>
</dbReference>
<dbReference type="Pfam" id="PF13378">
    <property type="entry name" value="MR_MLE_C"/>
    <property type="match status" value="1"/>
</dbReference>
<evidence type="ECO:0000313" key="2">
    <source>
        <dbReference type="EMBL" id="EHC33798.1"/>
    </source>
</evidence>
<accession>G5LT12</accession>
<sequence length="98" mass="11069">MAMFTHVAAAPGKITAIDTHWIWQEGNQRLTKEPFEIKGGMVQVPTKPGLGVELDMDQVMKAHELYQKHGLGARDDAMGMQYLIPGWTFDNKRPCMVR</sequence>
<comment type="caution">
    <text evidence="2">The sequence shown here is derived from an EMBL/GenBank/DDBJ whole genome shotgun (WGS) entry which is preliminary data.</text>
</comment>
<dbReference type="PATRIC" id="fig|913241.3.peg.3196"/>
<dbReference type="Gene3D" id="3.20.20.120">
    <property type="entry name" value="Enolase-like C-terminal domain"/>
    <property type="match status" value="1"/>
</dbReference>
<gene>
    <name evidence="2" type="ORF">LTSEALA_4223</name>
</gene>
<dbReference type="InterPro" id="IPR036849">
    <property type="entry name" value="Enolase-like_C_sf"/>
</dbReference>
<name>G5LT12_SALET</name>
<dbReference type="Proteomes" id="UP000004642">
    <property type="component" value="Unassembled WGS sequence"/>
</dbReference>
<organism evidence="2 3">
    <name type="scientific">Salmonella enterica subsp. enterica serovar Alachua str. R6-377</name>
    <dbReference type="NCBI Taxonomy" id="913241"/>
    <lineage>
        <taxon>Bacteria</taxon>
        <taxon>Pseudomonadati</taxon>
        <taxon>Pseudomonadota</taxon>
        <taxon>Gammaproteobacteria</taxon>
        <taxon>Enterobacterales</taxon>
        <taxon>Enterobacteriaceae</taxon>
        <taxon>Salmonella</taxon>
    </lineage>
</organism>
<dbReference type="EMBL" id="AFCJ01001836">
    <property type="protein sequence ID" value="EHC33798.1"/>
    <property type="molecule type" value="Genomic_DNA"/>
</dbReference>
<feature type="domain" description="Enolase C-terminal" evidence="1">
    <location>
        <begin position="2"/>
        <end position="57"/>
    </location>
</feature>
<proteinExistence type="predicted"/>
<dbReference type="AlphaFoldDB" id="G5LT12"/>
<dbReference type="InterPro" id="IPR029065">
    <property type="entry name" value="Enolase_C-like"/>
</dbReference>
<evidence type="ECO:0000313" key="3">
    <source>
        <dbReference type="Proteomes" id="UP000004642"/>
    </source>
</evidence>
<protein>
    <submittedName>
        <fullName evidence="2">Glucarate dehydratase</fullName>
    </submittedName>
</protein>
<reference evidence="2 3" key="1">
    <citation type="journal article" date="2011" name="BMC Genomics">
        <title>Genome sequencing reveals diversification of virulence factor content and possible host adaptation in distinct subpopulations of Salmonella enterica.</title>
        <authorList>
            <person name="den Bakker H.C."/>
            <person name="Moreno Switt A.I."/>
            <person name="Govoni G."/>
            <person name="Cummings C.A."/>
            <person name="Ranieri M.L."/>
            <person name="Degoricija L."/>
            <person name="Hoelzer K."/>
            <person name="Rodriguez-Rivera L.D."/>
            <person name="Brown S."/>
            <person name="Bolchacova E."/>
            <person name="Furtado M.R."/>
            <person name="Wiedmann M."/>
        </authorList>
    </citation>
    <scope>NUCLEOTIDE SEQUENCE [LARGE SCALE GENOMIC DNA]</scope>
    <source>
        <strain evidence="2 3">R6-377</strain>
    </source>
</reference>